<dbReference type="AlphaFoldDB" id="K8X1J4"/>
<dbReference type="RefSeq" id="WP_008910848.1">
    <property type="nucleotide sequence ID" value="NZ_KB233222.1"/>
</dbReference>
<evidence type="ECO:0000256" key="5">
    <source>
        <dbReference type="ARBA" id="ARBA00055538"/>
    </source>
</evidence>
<dbReference type="EMBL" id="AKKL01000014">
    <property type="protein sequence ID" value="EKT63517.1"/>
    <property type="molecule type" value="Genomic_DNA"/>
</dbReference>
<evidence type="ECO:0000256" key="4">
    <source>
        <dbReference type="ARBA" id="ARBA00022729"/>
    </source>
</evidence>
<dbReference type="Gene3D" id="3.40.190.10">
    <property type="entry name" value="Periplasmic binding protein-like II"/>
    <property type="match status" value="2"/>
</dbReference>
<feature type="signal peptide" evidence="7">
    <location>
        <begin position="1"/>
        <end position="21"/>
    </location>
</feature>
<comment type="similarity">
    <text evidence="2">Belongs to the bacterial solute-binding protein SsuA/TauA family.</text>
</comment>
<dbReference type="eggNOG" id="COG0715">
    <property type="taxonomic scope" value="Bacteria"/>
</dbReference>
<evidence type="ECO:0000256" key="6">
    <source>
        <dbReference type="ARBA" id="ARBA00070228"/>
    </source>
</evidence>
<evidence type="ECO:0000256" key="2">
    <source>
        <dbReference type="ARBA" id="ARBA00010742"/>
    </source>
</evidence>
<evidence type="ECO:0000313" key="10">
    <source>
        <dbReference type="Proteomes" id="UP000009336"/>
    </source>
</evidence>
<accession>K8X1J4</accession>
<dbReference type="OrthoDB" id="7374754at2"/>
<comment type="function">
    <text evidence="5">Part of a binding-protein-dependent transport system for aliphatic sulfonates. Putative binding protein.</text>
</comment>
<dbReference type="GO" id="GO:0016020">
    <property type="term" value="C:membrane"/>
    <property type="evidence" value="ECO:0007669"/>
    <property type="project" value="InterPro"/>
</dbReference>
<reference evidence="9 10" key="1">
    <citation type="journal article" date="2012" name="BMC Genomics">
        <title>Comparative genomics of bacteria in the genus Providencia isolated from wild Drosophila melanogaster.</title>
        <authorList>
            <person name="Galac M.R."/>
            <person name="Lazzaro B.P."/>
        </authorList>
    </citation>
    <scope>NUCLEOTIDE SEQUENCE [LARGE SCALE GENOMIC DNA]</scope>
    <source>
        <strain evidence="9 10">DSM 19968</strain>
    </source>
</reference>
<proteinExistence type="inferred from homology"/>
<dbReference type="GO" id="GO:0042597">
    <property type="term" value="C:periplasmic space"/>
    <property type="evidence" value="ECO:0007669"/>
    <property type="project" value="UniProtKB-SubCell"/>
</dbReference>
<dbReference type="InterPro" id="IPR010067">
    <property type="entry name" value="ABC_SsuA_sub-bd"/>
</dbReference>
<feature type="domain" description="Solute-binding protein family 3/N-terminal" evidence="8">
    <location>
        <begin position="26"/>
        <end position="242"/>
    </location>
</feature>
<comment type="subcellular location">
    <subcellularLocation>
        <location evidence="1">Periplasm</location>
    </subcellularLocation>
</comment>
<gene>
    <name evidence="9" type="ORF">OOA_04052</name>
</gene>
<dbReference type="SUPFAM" id="SSF53850">
    <property type="entry name" value="Periplasmic binding protein-like II"/>
    <property type="match status" value="1"/>
</dbReference>
<sequence>MKKITLFVTFLFMAIYSTVSFSESKTINIGFQKGNIFALLKFKGVLEPEFKKHNVNIRWIEFAAGPQMLEGLNVGSIALAATGDAPPIFAQAAQADFVYLGHSPANPRTEALVVHDKSSIKSVSDLKGKRVALNKGSDVNYLLVAALQRAGLNYNEITPVYLPPSDARAAFEKGVVDAWAIWDPFLAEVQTNLPVREIVNGENLVPHYTFFLASRDFAEKTPQYAEIIIEQLKQQSEWGNANKAETAGILSASTGLDKAIWLKALQRSNYGFIRMTDAAFAEQQNIANIFAKIRLIPESIDVKKGQWSADIKENK</sequence>
<dbReference type="SMART" id="SM00062">
    <property type="entry name" value="PBPb"/>
    <property type="match status" value="1"/>
</dbReference>
<dbReference type="Pfam" id="PF09084">
    <property type="entry name" value="NMT1"/>
    <property type="match status" value="1"/>
</dbReference>
<evidence type="ECO:0000313" key="9">
    <source>
        <dbReference type="EMBL" id="EKT63517.1"/>
    </source>
</evidence>
<dbReference type="STRING" id="1141662.OOA_04052"/>
<dbReference type="PATRIC" id="fig|1141662.3.peg.819"/>
<evidence type="ECO:0000256" key="1">
    <source>
        <dbReference type="ARBA" id="ARBA00004418"/>
    </source>
</evidence>
<keyword evidence="10" id="KW-1185">Reference proteome</keyword>
<comment type="caution">
    <text evidence="9">The sequence shown here is derived from an EMBL/GenBank/DDBJ whole genome shotgun (WGS) entry which is preliminary data.</text>
</comment>
<dbReference type="CDD" id="cd13557">
    <property type="entry name" value="PBP2_SsuA"/>
    <property type="match status" value="1"/>
</dbReference>
<dbReference type="HOGENOM" id="CLU_028871_2_0_6"/>
<evidence type="ECO:0000256" key="3">
    <source>
        <dbReference type="ARBA" id="ARBA00022448"/>
    </source>
</evidence>
<dbReference type="FunFam" id="3.40.190.10:FF:000050">
    <property type="entry name" value="Sulfonate ABC transporter substrate-binding protein"/>
    <property type="match status" value="1"/>
</dbReference>
<dbReference type="InterPro" id="IPR015168">
    <property type="entry name" value="SsuA/THI5"/>
</dbReference>
<evidence type="ECO:0000259" key="8">
    <source>
        <dbReference type="SMART" id="SM00062"/>
    </source>
</evidence>
<name>K8X1J4_9GAMM</name>
<evidence type="ECO:0000256" key="7">
    <source>
        <dbReference type="SAM" id="SignalP"/>
    </source>
</evidence>
<dbReference type="PANTHER" id="PTHR30024:SF42">
    <property type="entry name" value="ALIPHATIC SULFONATES-BINDING PROTEIN-RELATED"/>
    <property type="match status" value="1"/>
</dbReference>
<dbReference type="PANTHER" id="PTHR30024">
    <property type="entry name" value="ALIPHATIC SULFONATES-BINDING PROTEIN-RELATED"/>
    <property type="match status" value="1"/>
</dbReference>
<dbReference type="Proteomes" id="UP000009336">
    <property type="component" value="Unassembled WGS sequence"/>
</dbReference>
<organism evidence="9 10">
    <name type="scientific">Providencia burhodogranariea DSM 19968</name>
    <dbReference type="NCBI Taxonomy" id="1141662"/>
    <lineage>
        <taxon>Bacteria</taxon>
        <taxon>Pseudomonadati</taxon>
        <taxon>Pseudomonadota</taxon>
        <taxon>Gammaproteobacteria</taxon>
        <taxon>Enterobacterales</taxon>
        <taxon>Morganellaceae</taxon>
        <taxon>Providencia</taxon>
    </lineage>
</organism>
<protein>
    <recommendedName>
        <fullName evidence="6">Putative aliphatic sulfonates-binding protein</fullName>
    </recommendedName>
</protein>
<keyword evidence="3" id="KW-0813">Transport</keyword>
<dbReference type="GO" id="GO:0042626">
    <property type="term" value="F:ATPase-coupled transmembrane transporter activity"/>
    <property type="evidence" value="ECO:0007669"/>
    <property type="project" value="InterPro"/>
</dbReference>
<dbReference type="InterPro" id="IPR001638">
    <property type="entry name" value="Solute-binding_3/MltF_N"/>
</dbReference>
<feature type="chain" id="PRO_5003923841" description="Putative aliphatic sulfonates-binding protein" evidence="7">
    <location>
        <begin position="22"/>
        <end position="315"/>
    </location>
</feature>
<keyword evidence="4 7" id="KW-0732">Signal</keyword>
<dbReference type="NCBIfam" id="TIGR01728">
    <property type="entry name" value="SsuA_fam"/>
    <property type="match status" value="1"/>
</dbReference>